<dbReference type="Proteomes" id="UP000078387">
    <property type="component" value="Unassembled WGS sequence"/>
</dbReference>
<organism evidence="2 3">
    <name type="scientific">Entamoeba histolytica</name>
    <dbReference type="NCBI Taxonomy" id="5759"/>
    <lineage>
        <taxon>Eukaryota</taxon>
        <taxon>Amoebozoa</taxon>
        <taxon>Evosea</taxon>
        <taxon>Archamoebae</taxon>
        <taxon>Mastigamoebida</taxon>
        <taxon>Entamoebidae</taxon>
        <taxon>Entamoeba</taxon>
    </lineage>
</organism>
<evidence type="ECO:0000313" key="3">
    <source>
        <dbReference type="Proteomes" id="UP000078387"/>
    </source>
</evidence>
<accession>A0A5K1TVC7</accession>
<proteinExistence type="predicted"/>
<sequence length="200" mass="22766">MIEDFISYNDLLKILGVIVFCVVMYFINGFNKNLARKLANKIQIGNTKFKIGIIGDVTEYENNAKVVIEKALSTFIRIGGNVLQTNVVVKTPSKRGILEVVRPIAEQFNIHMVGIHFIPEVIDARKKREILDDEIDVPNWKKNGDESPLFLKNVDQLILLVGKTNDEVSMKEFDTFKGAKVRYDLCSPNFTQPTRCENMN</sequence>
<evidence type="ECO:0000256" key="1">
    <source>
        <dbReference type="SAM" id="Phobius"/>
    </source>
</evidence>
<dbReference type="VEuPathDB" id="AmoebaDB:KM1_070690"/>
<reference evidence="2 3" key="1">
    <citation type="submission" date="2016-05" db="EMBL/GenBank/DDBJ databases">
        <title>First whole genome sequencing of Entamoeba histolytica HM1:IMSS-clone-6.</title>
        <authorList>
            <person name="Mukherjee Avik.K."/>
            <person name="Izumyama S."/>
            <person name="Nakada-Tsukui K."/>
            <person name="Nozaki T."/>
        </authorList>
    </citation>
    <scope>NUCLEOTIDE SEQUENCE [LARGE SCALE GENOMIC DNA]</scope>
    <source>
        <strain evidence="2 3">HM1:IMSS clone 6</strain>
    </source>
</reference>
<gene>
    <name evidence="2" type="ORF">CL6EHI_130720</name>
</gene>
<keyword evidence="1" id="KW-0812">Transmembrane</keyword>
<dbReference type="VEuPathDB" id="AmoebaDB:EHI5A_036570"/>
<keyword evidence="1" id="KW-0472">Membrane</keyword>
<feature type="transmembrane region" description="Helical" evidence="1">
    <location>
        <begin position="12"/>
        <end position="31"/>
    </location>
</feature>
<evidence type="ECO:0000313" key="2">
    <source>
        <dbReference type="EMBL" id="GAT93427.1"/>
    </source>
</evidence>
<dbReference type="AlphaFoldDB" id="A0A5K1TVC7"/>
<dbReference type="VEuPathDB" id="AmoebaDB:EHI7A_041100"/>
<name>A0A5K1TVC7_ENTHI</name>
<keyword evidence="1" id="KW-1133">Transmembrane helix</keyword>
<dbReference type="VEuPathDB" id="AmoebaDB:EHI8A_039760"/>
<dbReference type="OMA" id="PTRCENI"/>
<protein>
    <submittedName>
        <fullName evidence="2">Uncharacterized protein</fullName>
    </submittedName>
</protein>
<dbReference type="EMBL" id="BDEQ01000001">
    <property type="protein sequence ID" value="GAT93427.1"/>
    <property type="molecule type" value="Genomic_DNA"/>
</dbReference>
<comment type="caution">
    <text evidence="2">The sequence shown here is derived from an EMBL/GenBank/DDBJ whole genome shotgun (WGS) entry which is preliminary data.</text>
</comment>
<dbReference type="VEuPathDB" id="AmoebaDB:EHI_130720"/>